<evidence type="ECO:0000256" key="1">
    <source>
        <dbReference type="SAM" id="SignalP"/>
    </source>
</evidence>
<organism evidence="2 3">
    <name type="scientific">Mycena rosella</name>
    <name type="common">Pink bonnet</name>
    <name type="synonym">Agaricus rosellus</name>
    <dbReference type="NCBI Taxonomy" id="1033263"/>
    <lineage>
        <taxon>Eukaryota</taxon>
        <taxon>Fungi</taxon>
        <taxon>Dikarya</taxon>
        <taxon>Basidiomycota</taxon>
        <taxon>Agaricomycotina</taxon>
        <taxon>Agaricomycetes</taxon>
        <taxon>Agaricomycetidae</taxon>
        <taxon>Agaricales</taxon>
        <taxon>Marasmiineae</taxon>
        <taxon>Mycenaceae</taxon>
        <taxon>Mycena</taxon>
    </lineage>
</organism>
<name>A0AAD7MCM1_MYCRO</name>
<protein>
    <submittedName>
        <fullName evidence="2">Uncharacterized protein</fullName>
    </submittedName>
</protein>
<feature type="chain" id="PRO_5042281716" evidence="1">
    <location>
        <begin position="24"/>
        <end position="165"/>
    </location>
</feature>
<dbReference type="Proteomes" id="UP001221757">
    <property type="component" value="Unassembled WGS sequence"/>
</dbReference>
<dbReference type="AlphaFoldDB" id="A0AAD7MCM1"/>
<reference evidence="2" key="1">
    <citation type="submission" date="2023-03" db="EMBL/GenBank/DDBJ databases">
        <title>Massive genome expansion in bonnet fungi (Mycena s.s.) driven by repeated elements and novel gene families across ecological guilds.</title>
        <authorList>
            <consortium name="Lawrence Berkeley National Laboratory"/>
            <person name="Harder C.B."/>
            <person name="Miyauchi S."/>
            <person name="Viragh M."/>
            <person name="Kuo A."/>
            <person name="Thoen E."/>
            <person name="Andreopoulos B."/>
            <person name="Lu D."/>
            <person name="Skrede I."/>
            <person name="Drula E."/>
            <person name="Henrissat B."/>
            <person name="Morin E."/>
            <person name="Kohler A."/>
            <person name="Barry K."/>
            <person name="LaButti K."/>
            <person name="Morin E."/>
            <person name="Salamov A."/>
            <person name="Lipzen A."/>
            <person name="Mereny Z."/>
            <person name="Hegedus B."/>
            <person name="Baldrian P."/>
            <person name="Stursova M."/>
            <person name="Weitz H."/>
            <person name="Taylor A."/>
            <person name="Grigoriev I.V."/>
            <person name="Nagy L.G."/>
            <person name="Martin F."/>
            <person name="Kauserud H."/>
        </authorList>
    </citation>
    <scope>NUCLEOTIDE SEQUENCE</scope>
    <source>
        <strain evidence="2">CBHHK067</strain>
    </source>
</reference>
<gene>
    <name evidence="2" type="ORF">B0H17DRAFT_1027435</name>
</gene>
<comment type="caution">
    <text evidence="2">The sequence shown here is derived from an EMBL/GenBank/DDBJ whole genome shotgun (WGS) entry which is preliminary data.</text>
</comment>
<sequence>MWFFNLRLLCSLALVARSTTTLALNITVPSLVGTPTPPMAIYTVSQPGDPTGDRFYSVSNSLNSTLPRYNLTPTFKDNSTVDLAFPFLPDGDGWVLKASLSFNSSNFIGTSNTFTVENVPPETPGEGSGWVLLIRADINLNSSYIMQFQPFRPAFPAFPDVKRDF</sequence>
<feature type="signal peptide" evidence="1">
    <location>
        <begin position="1"/>
        <end position="23"/>
    </location>
</feature>
<dbReference type="EMBL" id="JARKIE010000001">
    <property type="protein sequence ID" value="KAJ7710616.1"/>
    <property type="molecule type" value="Genomic_DNA"/>
</dbReference>
<keyword evidence="1" id="KW-0732">Signal</keyword>
<accession>A0AAD7MCM1</accession>
<evidence type="ECO:0000313" key="3">
    <source>
        <dbReference type="Proteomes" id="UP001221757"/>
    </source>
</evidence>
<proteinExistence type="predicted"/>
<evidence type="ECO:0000313" key="2">
    <source>
        <dbReference type="EMBL" id="KAJ7710616.1"/>
    </source>
</evidence>
<keyword evidence="3" id="KW-1185">Reference proteome</keyword>